<dbReference type="EMBL" id="JAQIZT010000008">
    <property type="protein sequence ID" value="KAJ6986838.1"/>
    <property type="molecule type" value="Genomic_DNA"/>
</dbReference>
<organism evidence="1 2">
    <name type="scientific">Populus alba x Populus x berolinensis</name>
    <dbReference type="NCBI Taxonomy" id="444605"/>
    <lineage>
        <taxon>Eukaryota</taxon>
        <taxon>Viridiplantae</taxon>
        <taxon>Streptophyta</taxon>
        <taxon>Embryophyta</taxon>
        <taxon>Tracheophyta</taxon>
        <taxon>Spermatophyta</taxon>
        <taxon>Magnoliopsida</taxon>
        <taxon>eudicotyledons</taxon>
        <taxon>Gunneridae</taxon>
        <taxon>Pentapetalae</taxon>
        <taxon>rosids</taxon>
        <taxon>fabids</taxon>
        <taxon>Malpighiales</taxon>
        <taxon>Salicaceae</taxon>
        <taxon>Saliceae</taxon>
        <taxon>Populus</taxon>
    </lineage>
</organism>
<name>A0AAD6MJV7_9ROSI</name>
<proteinExistence type="predicted"/>
<dbReference type="Proteomes" id="UP001164929">
    <property type="component" value="Chromosome 8"/>
</dbReference>
<sequence>MLSFNVQEEYGREHIIIQLIHTVSLKDIFTVRLKVTECPARKTDNKTIESVS</sequence>
<reference evidence="1" key="1">
    <citation type="journal article" date="2023" name="Mol. Ecol. Resour.">
        <title>Chromosome-level genome assembly of a triploid poplar Populus alba 'Berolinensis'.</title>
        <authorList>
            <person name="Chen S."/>
            <person name="Yu Y."/>
            <person name="Wang X."/>
            <person name="Wang S."/>
            <person name="Zhang T."/>
            <person name="Zhou Y."/>
            <person name="He R."/>
            <person name="Meng N."/>
            <person name="Wang Y."/>
            <person name="Liu W."/>
            <person name="Liu Z."/>
            <person name="Liu J."/>
            <person name="Guo Q."/>
            <person name="Huang H."/>
            <person name="Sederoff R.R."/>
            <person name="Wang G."/>
            <person name="Qu G."/>
            <person name="Chen S."/>
        </authorList>
    </citation>
    <scope>NUCLEOTIDE SEQUENCE</scope>
    <source>
        <strain evidence="1">SC-2020</strain>
    </source>
</reference>
<evidence type="ECO:0000313" key="1">
    <source>
        <dbReference type="EMBL" id="KAJ6986838.1"/>
    </source>
</evidence>
<protein>
    <submittedName>
        <fullName evidence="1">Uncharacterized protein</fullName>
    </submittedName>
</protein>
<evidence type="ECO:0000313" key="2">
    <source>
        <dbReference type="Proteomes" id="UP001164929"/>
    </source>
</evidence>
<keyword evidence="2" id="KW-1185">Reference proteome</keyword>
<dbReference type="AlphaFoldDB" id="A0AAD6MJV7"/>
<accession>A0AAD6MJV7</accession>
<comment type="caution">
    <text evidence="1">The sequence shown here is derived from an EMBL/GenBank/DDBJ whole genome shotgun (WGS) entry which is preliminary data.</text>
</comment>
<gene>
    <name evidence="1" type="ORF">NC653_020163</name>
</gene>